<accession>A0A0C9UBK7</accession>
<proteinExistence type="predicted"/>
<feature type="region of interest" description="Disordered" evidence="1">
    <location>
        <begin position="224"/>
        <end position="243"/>
    </location>
</feature>
<dbReference type="EMBL" id="KN837143">
    <property type="protein sequence ID" value="KIJ40523.1"/>
    <property type="molecule type" value="Genomic_DNA"/>
</dbReference>
<protein>
    <submittedName>
        <fullName evidence="2">Uncharacterized protein</fullName>
    </submittedName>
</protein>
<dbReference type="HOGENOM" id="CLU_1020040_0_0_1"/>
<reference evidence="2 3" key="1">
    <citation type="submission" date="2014-06" db="EMBL/GenBank/DDBJ databases">
        <title>Evolutionary Origins and Diversification of the Mycorrhizal Mutualists.</title>
        <authorList>
            <consortium name="DOE Joint Genome Institute"/>
            <consortium name="Mycorrhizal Genomics Consortium"/>
            <person name="Kohler A."/>
            <person name="Kuo A."/>
            <person name="Nagy L.G."/>
            <person name="Floudas D."/>
            <person name="Copeland A."/>
            <person name="Barry K.W."/>
            <person name="Cichocki N."/>
            <person name="Veneault-Fourrey C."/>
            <person name="LaButti K."/>
            <person name="Lindquist E.A."/>
            <person name="Lipzen A."/>
            <person name="Lundell T."/>
            <person name="Morin E."/>
            <person name="Murat C."/>
            <person name="Riley R."/>
            <person name="Ohm R."/>
            <person name="Sun H."/>
            <person name="Tunlid A."/>
            <person name="Henrissat B."/>
            <person name="Grigoriev I.V."/>
            <person name="Hibbett D.S."/>
            <person name="Martin F."/>
        </authorList>
    </citation>
    <scope>NUCLEOTIDE SEQUENCE [LARGE SCALE GENOMIC DNA]</scope>
    <source>
        <strain evidence="2 3">SS14</strain>
    </source>
</reference>
<feature type="region of interest" description="Disordered" evidence="1">
    <location>
        <begin position="57"/>
        <end position="90"/>
    </location>
</feature>
<feature type="compositionally biased region" description="Polar residues" evidence="1">
    <location>
        <begin position="224"/>
        <end position="234"/>
    </location>
</feature>
<organism evidence="2 3">
    <name type="scientific">Sphaerobolus stellatus (strain SS14)</name>
    <dbReference type="NCBI Taxonomy" id="990650"/>
    <lineage>
        <taxon>Eukaryota</taxon>
        <taxon>Fungi</taxon>
        <taxon>Dikarya</taxon>
        <taxon>Basidiomycota</taxon>
        <taxon>Agaricomycotina</taxon>
        <taxon>Agaricomycetes</taxon>
        <taxon>Phallomycetidae</taxon>
        <taxon>Geastrales</taxon>
        <taxon>Sphaerobolaceae</taxon>
        <taxon>Sphaerobolus</taxon>
    </lineage>
</organism>
<name>A0A0C9UBK7_SPHS4</name>
<keyword evidence="3" id="KW-1185">Reference proteome</keyword>
<gene>
    <name evidence="2" type="ORF">M422DRAFT_256488</name>
</gene>
<feature type="compositionally biased region" description="Low complexity" evidence="1">
    <location>
        <begin position="77"/>
        <end position="90"/>
    </location>
</feature>
<evidence type="ECO:0000313" key="2">
    <source>
        <dbReference type="EMBL" id="KIJ40523.1"/>
    </source>
</evidence>
<sequence length="273" mass="29584">MPVTGSRSAAHKSAVITSGLYGPGGALNSPTTETQFVEGLHAEAPAGTISAGIKRKHLSTPDSEFNTPLTNKHLRSHQSVGSQSQSPSPHLIRITVEESLRELQQTRLHLGRIELQLNMLVQQLNTTGFSVVEASILNSTTTTPTGPSRLPPGVITPKHPERSQMPFPVTPTRQRDSSVTAPGTPFSPIPPSPIRDSSVTAPGTPFSPIREDISENEEFLSISQSHVRTHTPSQQEEEEEEDSLVWQEVANEGGTIETQMLQDMVEDYIQGSC</sequence>
<dbReference type="Proteomes" id="UP000054279">
    <property type="component" value="Unassembled WGS sequence"/>
</dbReference>
<dbReference type="AlphaFoldDB" id="A0A0C9UBK7"/>
<evidence type="ECO:0000256" key="1">
    <source>
        <dbReference type="SAM" id="MobiDB-lite"/>
    </source>
</evidence>
<feature type="region of interest" description="Disordered" evidence="1">
    <location>
        <begin position="139"/>
        <end position="212"/>
    </location>
</feature>
<evidence type="ECO:0000313" key="3">
    <source>
        <dbReference type="Proteomes" id="UP000054279"/>
    </source>
</evidence>
<feature type="compositionally biased region" description="Polar residues" evidence="1">
    <location>
        <begin position="60"/>
        <end position="70"/>
    </location>
</feature>